<dbReference type="Pfam" id="PF07797">
    <property type="entry name" value="DUF1639"/>
    <property type="match status" value="1"/>
</dbReference>
<sequence>MVFSGEEEESNMGSGSERGKPLHNFMLPCLKWGTQRHLKCMKIPSDEGSPSRNNATESEKKRSKISEQRFTGDEGIGAVREKLMLDLKTEADRMKDAILRKEKENNGGDEDEVEVEVVASAAAARERTWNLRTRKGVGGGESGKGLLKIDEKKPNVSPSALRNGNSGVKLKGDGDSNEKVKFSLTLTKKEIEEDFMKMVGHRPPRRPKKRPRIVQRQMDTLFPGMWLSEVSADAYKVPDVPEGKLNAGRDSSFLG</sequence>
<dbReference type="InterPro" id="IPR012438">
    <property type="entry name" value="DUF1639"/>
</dbReference>
<dbReference type="Proteomes" id="UP001058974">
    <property type="component" value="Chromosome 6"/>
</dbReference>
<reference evidence="2 3" key="1">
    <citation type="journal article" date="2022" name="Nat. Genet.">
        <title>Improved pea reference genome and pan-genome highlight genomic features and evolutionary characteristics.</title>
        <authorList>
            <person name="Yang T."/>
            <person name="Liu R."/>
            <person name="Luo Y."/>
            <person name="Hu S."/>
            <person name="Wang D."/>
            <person name="Wang C."/>
            <person name="Pandey M.K."/>
            <person name="Ge S."/>
            <person name="Xu Q."/>
            <person name="Li N."/>
            <person name="Li G."/>
            <person name="Huang Y."/>
            <person name="Saxena R.K."/>
            <person name="Ji Y."/>
            <person name="Li M."/>
            <person name="Yan X."/>
            <person name="He Y."/>
            <person name="Liu Y."/>
            <person name="Wang X."/>
            <person name="Xiang C."/>
            <person name="Varshney R.K."/>
            <person name="Ding H."/>
            <person name="Gao S."/>
            <person name="Zong X."/>
        </authorList>
    </citation>
    <scope>NUCLEOTIDE SEQUENCE [LARGE SCALE GENOMIC DNA]</scope>
    <source>
        <strain evidence="2 3">cv. Zhongwan 6</strain>
    </source>
</reference>
<keyword evidence="3" id="KW-1185">Reference proteome</keyword>
<feature type="region of interest" description="Disordered" evidence="1">
    <location>
        <begin position="144"/>
        <end position="174"/>
    </location>
</feature>
<feature type="compositionally biased region" description="Basic and acidic residues" evidence="1">
    <location>
        <begin position="57"/>
        <end position="72"/>
    </location>
</feature>
<evidence type="ECO:0000313" key="2">
    <source>
        <dbReference type="EMBL" id="KAI5401435.1"/>
    </source>
</evidence>
<feature type="region of interest" description="Disordered" evidence="1">
    <location>
        <begin position="41"/>
        <end position="73"/>
    </location>
</feature>
<comment type="caution">
    <text evidence="2">The sequence shown here is derived from an EMBL/GenBank/DDBJ whole genome shotgun (WGS) entry which is preliminary data.</text>
</comment>
<evidence type="ECO:0008006" key="4">
    <source>
        <dbReference type="Google" id="ProtNLM"/>
    </source>
</evidence>
<feature type="compositionally biased region" description="Basic residues" evidence="1">
    <location>
        <begin position="199"/>
        <end position="213"/>
    </location>
</feature>
<dbReference type="AlphaFoldDB" id="A0A9D5ADB3"/>
<feature type="region of interest" description="Disordered" evidence="1">
    <location>
        <begin position="1"/>
        <end position="23"/>
    </location>
</feature>
<organism evidence="2 3">
    <name type="scientific">Pisum sativum</name>
    <name type="common">Garden pea</name>
    <name type="synonym">Lathyrus oleraceus</name>
    <dbReference type="NCBI Taxonomy" id="3888"/>
    <lineage>
        <taxon>Eukaryota</taxon>
        <taxon>Viridiplantae</taxon>
        <taxon>Streptophyta</taxon>
        <taxon>Embryophyta</taxon>
        <taxon>Tracheophyta</taxon>
        <taxon>Spermatophyta</taxon>
        <taxon>Magnoliopsida</taxon>
        <taxon>eudicotyledons</taxon>
        <taxon>Gunneridae</taxon>
        <taxon>Pentapetalae</taxon>
        <taxon>rosids</taxon>
        <taxon>fabids</taxon>
        <taxon>Fabales</taxon>
        <taxon>Fabaceae</taxon>
        <taxon>Papilionoideae</taxon>
        <taxon>50 kb inversion clade</taxon>
        <taxon>NPAAA clade</taxon>
        <taxon>Hologalegina</taxon>
        <taxon>IRL clade</taxon>
        <taxon>Fabeae</taxon>
        <taxon>Lathyrus</taxon>
    </lineage>
</organism>
<protein>
    <recommendedName>
        <fullName evidence="4">DUF1639 family protein</fullName>
    </recommendedName>
</protein>
<feature type="region of interest" description="Disordered" evidence="1">
    <location>
        <begin position="195"/>
        <end position="214"/>
    </location>
</feature>
<evidence type="ECO:0000313" key="3">
    <source>
        <dbReference type="Proteomes" id="UP001058974"/>
    </source>
</evidence>
<feature type="compositionally biased region" description="Acidic residues" evidence="1">
    <location>
        <begin position="1"/>
        <end position="10"/>
    </location>
</feature>
<dbReference type="PANTHER" id="PTHR33130">
    <property type="entry name" value="PUTATIVE (DUF1639)-RELATED"/>
    <property type="match status" value="1"/>
</dbReference>
<accession>A0A9D5ADB3</accession>
<gene>
    <name evidence="2" type="ORF">KIW84_066053</name>
</gene>
<evidence type="ECO:0000256" key="1">
    <source>
        <dbReference type="SAM" id="MobiDB-lite"/>
    </source>
</evidence>
<dbReference type="Gramene" id="Psat06G0605300-T1">
    <property type="protein sequence ID" value="KAI5401435.1"/>
    <property type="gene ID" value="KIW84_066053"/>
</dbReference>
<dbReference type="EMBL" id="JAMSHJ010000006">
    <property type="protein sequence ID" value="KAI5401435.1"/>
    <property type="molecule type" value="Genomic_DNA"/>
</dbReference>
<proteinExistence type="predicted"/>
<feature type="compositionally biased region" description="Polar residues" evidence="1">
    <location>
        <begin position="156"/>
        <end position="166"/>
    </location>
</feature>
<name>A0A9D5ADB3_PEA</name>
<dbReference type="PANTHER" id="PTHR33130:SF43">
    <property type="entry name" value="OS01G0688600 PROTEIN"/>
    <property type="match status" value="1"/>
</dbReference>